<keyword evidence="4" id="KW-1185">Reference proteome</keyword>
<reference evidence="3" key="2">
    <citation type="submission" date="2023-06" db="EMBL/GenBank/DDBJ databases">
        <authorList>
            <consortium name="Lawrence Berkeley National Laboratory"/>
            <person name="Haridas S."/>
            <person name="Hensen N."/>
            <person name="Bonometti L."/>
            <person name="Westerberg I."/>
            <person name="Brannstrom I.O."/>
            <person name="Guillou S."/>
            <person name="Cros-Aarteil S."/>
            <person name="Calhoun S."/>
            <person name="Kuo A."/>
            <person name="Mondo S."/>
            <person name="Pangilinan J."/>
            <person name="Riley R."/>
            <person name="Labutti K."/>
            <person name="Andreopoulos B."/>
            <person name="Lipzen A."/>
            <person name="Chen C."/>
            <person name="Yanf M."/>
            <person name="Daum C."/>
            <person name="Ng V."/>
            <person name="Clum A."/>
            <person name="Steindorff A."/>
            <person name="Ohm R."/>
            <person name="Martin F."/>
            <person name="Silar P."/>
            <person name="Natvig D."/>
            <person name="Lalanne C."/>
            <person name="Gautier V."/>
            <person name="Ament-Velasquez S.L."/>
            <person name="Kruys A."/>
            <person name="Hutchinson M.I."/>
            <person name="Powell A.J."/>
            <person name="Barry K."/>
            <person name="Miller A.N."/>
            <person name="Grigoriev I.V."/>
            <person name="Debuchy R."/>
            <person name="Gladieux P."/>
            <person name="Thoren M.H."/>
            <person name="Johannesson H."/>
        </authorList>
    </citation>
    <scope>NUCLEOTIDE SEQUENCE</scope>
    <source>
        <strain evidence="3">CBS 955.72</strain>
    </source>
</reference>
<feature type="compositionally biased region" description="Polar residues" evidence="2">
    <location>
        <begin position="522"/>
        <end position="532"/>
    </location>
</feature>
<protein>
    <submittedName>
        <fullName evidence="3">Uncharacterized protein</fullName>
    </submittedName>
</protein>
<evidence type="ECO:0000256" key="1">
    <source>
        <dbReference type="SAM" id="Coils"/>
    </source>
</evidence>
<dbReference type="Proteomes" id="UP001275084">
    <property type="component" value="Unassembled WGS sequence"/>
</dbReference>
<feature type="compositionally biased region" description="Polar residues" evidence="2">
    <location>
        <begin position="427"/>
        <end position="457"/>
    </location>
</feature>
<feature type="region of interest" description="Disordered" evidence="2">
    <location>
        <begin position="412"/>
        <end position="597"/>
    </location>
</feature>
<comment type="caution">
    <text evidence="3">The sequence shown here is derived from an EMBL/GenBank/DDBJ whole genome shotgun (WGS) entry which is preliminary data.</text>
</comment>
<evidence type="ECO:0000313" key="4">
    <source>
        <dbReference type="Proteomes" id="UP001275084"/>
    </source>
</evidence>
<gene>
    <name evidence="3" type="ORF">B0T25DRAFT_562902</name>
</gene>
<feature type="coiled-coil region" evidence="1">
    <location>
        <begin position="7"/>
        <end position="34"/>
    </location>
</feature>
<feature type="compositionally biased region" description="Basic and acidic residues" evidence="2">
    <location>
        <begin position="533"/>
        <end position="542"/>
    </location>
</feature>
<feature type="compositionally biased region" description="Polar residues" evidence="2">
    <location>
        <begin position="566"/>
        <end position="596"/>
    </location>
</feature>
<organism evidence="3 4">
    <name type="scientific">Lasiosphaeria hispida</name>
    <dbReference type="NCBI Taxonomy" id="260671"/>
    <lineage>
        <taxon>Eukaryota</taxon>
        <taxon>Fungi</taxon>
        <taxon>Dikarya</taxon>
        <taxon>Ascomycota</taxon>
        <taxon>Pezizomycotina</taxon>
        <taxon>Sordariomycetes</taxon>
        <taxon>Sordariomycetidae</taxon>
        <taxon>Sordariales</taxon>
        <taxon>Lasiosphaeriaceae</taxon>
        <taxon>Lasiosphaeria</taxon>
    </lineage>
</organism>
<dbReference type="AlphaFoldDB" id="A0AAJ0HWE0"/>
<keyword evidence="1" id="KW-0175">Coiled coil</keyword>
<accession>A0AAJ0HWE0</accession>
<dbReference type="EMBL" id="JAUIQD010000001">
    <property type="protein sequence ID" value="KAK3363927.1"/>
    <property type="molecule type" value="Genomic_DNA"/>
</dbReference>
<evidence type="ECO:0000256" key="2">
    <source>
        <dbReference type="SAM" id="MobiDB-lite"/>
    </source>
</evidence>
<reference evidence="3" key="1">
    <citation type="journal article" date="2023" name="Mol. Phylogenet. Evol.">
        <title>Genome-scale phylogeny and comparative genomics of the fungal order Sordariales.</title>
        <authorList>
            <person name="Hensen N."/>
            <person name="Bonometti L."/>
            <person name="Westerberg I."/>
            <person name="Brannstrom I.O."/>
            <person name="Guillou S."/>
            <person name="Cros-Aarteil S."/>
            <person name="Calhoun S."/>
            <person name="Haridas S."/>
            <person name="Kuo A."/>
            <person name="Mondo S."/>
            <person name="Pangilinan J."/>
            <person name="Riley R."/>
            <person name="LaButti K."/>
            <person name="Andreopoulos B."/>
            <person name="Lipzen A."/>
            <person name="Chen C."/>
            <person name="Yan M."/>
            <person name="Daum C."/>
            <person name="Ng V."/>
            <person name="Clum A."/>
            <person name="Steindorff A."/>
            <person name="Ohm R.A."/>
            <person name="Martin F."/>
            <person name="Silar P."/>
            <person name="Natvig D.O."/>
            <person name="Lalanne C."/>
            <person name="Gautier V."/>
            <person name="Ament-Velasquez S.L."/>
            <person name="Kruys A."/>
            <person name="Hutchinson M.I."/>
            <person name="Powell A.J."/>
            <person name="Barry K."/>
            <person name="Miller A.N."/>
            <person name="Grigoriev I.V."/>
            <person name="Debuchy R."/>
            <person name="Gladieux P."/>
            <person name="Hiltunen Thoren M."/>
            <person name="Johannesson H."/>
        </authorList>
    </citation>
    <scope>NUCLEOTIDE SEQUENCE</scope>
    <source>
        <strain evidence="3">CBS 955.72</strain>
    </source>
</reference>
<evidence type="ECO:0000313" key="3">
    <source>
        <dbReference type="EMBL" id="KAK3363927.1"/>
    </source>
</evidence>
<sequence length="690" mass="76739">MSSDEQLRVYRSQVEELKALVRSLEEENEALKRKLAVATLPAAQSDRYSQENDVLNRPAELVVRNTHIANEDRSNRQTHHSPPQQLGELAFVIETPQSLPSRKTLKEEDLVAAAPKSEDEWLKRREHLGLSSERSVIETFQHFISCSKPSIVHTAGIRGSSSDAQALVKTYETFVLGLFKDRDRSTQVANFALLLHTCLCRIASKVKNVSVDTVDNSLNLFLPQRKKQKGSIYLRRLRGSVRWPVSRAQEMRPWLGNRADEYFLLYGGEIETYRKLWDEWTSTKKDISEDASEDDSEEISEVTTLENTSEFVQKMKKACKLEDKGNDCIISFSVPFLVSLIRYGTFSLDDINEGLGAGLRKEEFDASVFTVFSKVQCILGIPHLSDQRQHESTGSDVITVLFSLSNALAKAPEETDREHVSQAGPAQMTSQGRPGQTFTAVNVSWSKTTSKPSQSDNGEAGKKRRKASKPAEATKKRPRRGAIRTSLSRTESHAALARTGDEGGSQAHTPNADGSADGHRPTTGTQTPNITNDTRRQLEPAEYRPGSGQPVEDHDRRFPDAVASADTGQDTRPQPSAFTVQQSEHTSLPGCSTQMPPGTINLAAIHPLQTEPDGHSLLQFDAGNNNGVVDLELMFGRPYDNHPNLTGFQPDNPQGVVDLEVMFGGRWMMVTSLDLTLEKITTRKVRTCWE</sequence>
<name>A0AAJ0HWE0_9PEZI</name>
<proteinExistence type="predicted"/>